<evidence type="ECO:0000256" key="4">
    <source>
        <dbReference type="ARBA" id="ARBA00022806"/>
    </source>
</evidence>
<dbReference type="GO" id="GO:0016787">
    <property type="term" value="F:hydrolase activity"/>
    <property type="evidence" value="ECO:0007669"/>
    <property type="project" value="UniProtKB-UniRule"/>
</dbReference>
<evidence type="ECO:0000313" key="14">
    <source>
        <dbReference type="EMBL" id="OGY26592.1"/>
    </source>
</evidence>
<evidence type="ECO:0000256" key="7">
    <source>
        <dbReference type="ARBA" id="ARBA00023235"/>
    </source>
</evidence>
<evidence type="ECO:0000256" key="3">
    <source>
        <dbReference type="ARBA" id="ARBA00022801"/>
    </source>
</evidence>
<dbReference type="GO" id="GO:0005524">
    <property type="term" value="F:ATP binding"/>
    <property type="evidence" value="ECO:0007669"/>
    <property type="project" value="UniProtKB-UniRule"/>
</dbReference>
<keyword evidence="2 11" id="KW-0547">Nucleotide-binding</keyword>
<keyword evidence="6" id="KW-0238">DNA-binding</keyword>
<evidence type="ECO:0000313" key="15">
    <source>
        <dbReference type="Proteomes" id="UP000176389"/>
    </source>
</evidence>
<name>A0A1G1WFV7_9BACT</name>
<evidence type="ECO:0000256" key="6">
    <source>
        <dbReference type="ARBA" id="ARBA00023125"/>
    </source>
</evidence>
<dbReference type="InterPro" id="IPR013986">
    <property type="entry name" value="DExx_box_DNA_helicase_dom_sf"/>
</dbReference>
<dbReference type="Gene3D" id="1.10.10.160">
    <property type="match status" value="1"/>
</dbReference>
<feature type="domain" description="UvrD-like helicase C-terminal" evidence="13">
    <location>
        <begin position="286"/>
        <end position="533"/>
    </location>
</feature>
<keyword evidence="5 11" id="KW-0067">ATP-binding</keyword>
<feature type="non-terminal residue" evidence="14">
    <location>
        <position position="538"/>
    </location>
</feature>
<gene>
    <name evidence="14" type="ORF">A2Z11_00185</name>
</gene>
<dbReference type="GO" id="GO:0005829">
    <property type="term" value="C:cytosol"/>
    <property type="evidence" value="ECO:0007669"/>
    <property type="project" value="TreeGrafter"/>
</dbReference>
<dbReference type="STRING" id="1802596.A2Z11_00185"/>
<organism evidence="14 15">
    <name type="scientific">Candidatus Woykebacteria bacterium RBG_16_43_9</name>
    <dbReference type="NCBI Taxonomy" id="1802596"/>
    <lineage>
        <taxon>Bacteria</taxon>
        <taxon>Candidatus Woykeibacteriota</taxon>
    </lineage>
</organism>
<dbReference type="SUPFAM" id="SSF52540">
    <property type="entry name" value="P-loop containing nucleoside triphosphate hydrolases"/>
    <property type="match status" value="1"/>
</dbReference>
<dbReference type="AlphaFoldDB" id="A0A1G1WFV7"/>
<dbReference type="Pfam" id="PF13361">
    <property type="entry name" value="UvrD_C"/>
    <property type="match status" value="1"/>
</dbReference>
<keyword evidence="4 11" id="KW-0347">Helicase</keyword>
<evidence type="ECO:0000259" key="13">
    <source>
        <dbReference type="PROSITE" id="PS51217"/>
    </source>
</evidence>
<sequence>MDPSFTLNPDQKRAAEHFEGPAIVLSGPGSGKTRVITHRIVSLIKNRGIAPAKILAVTFTNKAANEMKSRVLTLLGTGHSLPTMGTFHSICARILREDGEPMGLGKRFVIFDESDSFSLVKEAMRKLNIDTKQFSPGSVKAAIGSAKNELVDEKGYAGFAQGFFQKEVVSKIYVVYQRNLEEQQAADFDDLLFKTVVLLKKYPEVLKKYQRRWEFILVDEYQDTNKSQYELTKLLAARARNIFIVGDAAQAIYGWRGADFRNILNFSADFPESKFYNLEQNYRSTKKILAAATTVISQNRSHPILNLWTENPQGSPIITYEAKNELDEASFITRVIDKFVSGANGLSYSSFAVLYRTNAQSRVVEEAFLHEAIPYILVGGVRFYERREVKDIIAYLRLLINPKDETARKRVINVPPRGIGPATINAHGPKAKEFDTLVETLRRKIQGKPTIEAIDFILDTTDYLKWLDDGSLEAAARVENVKELRSVATEFPNIEDFLENIALVEREYGPQKPSLEKSKPDAVTLMTAHAAKGLEFSV</sequence>
<dbReference type="Proteomes" id="UP000176389">
    <property type="component" value="Unassembled WGS sequence"/>
</dbReference>
<dbReference type="PANTHER" id="PTHR11070">
    <property type="entry name" value="UVRD / RECB / PCRA DNA HELICASE FAMILY MEMBER"/>
    <property type="match status" value="1"/>
</dbReference>
<evidence type="ECO:0000256" key="8">
    <source>
        <dbReference type="ARBA" id="ARBA00034617"/>
    </source>
</evidence>
<dbReference type="GO" id="GO:0033202">
    <property type="term" value="C:DNA helicase complex"/>
    <property type="evidence" value="ECO:0007669"/>
    <property type="project" value="TreeGrafter"/>
</dbReference>
<evidence type="ECO:0000256" key="10">
    <source>
        <dbReference type="ARBA" id="ARBA00048988"/>
    </source>
</evidence>
<dbReference type="InterPro" id="IPR000212">
    <property type="entry name" value="DNA_helicase_UvrD/REP"/>
</dbReference>
<dbReference type="InterPro" id="IPR014016">
    <property type="entry name" value="UvrD-like_ATP-bd"/>
</dbReference>
<dbReference type="CDD" id="cd17932">
    <property type="entry name" value="DEXQc_UvrD"/>
    <property type="match status" value="1"/>
</dbReference>
<dbReference type="InterPro" id="IPR027417">
    <property type="entry name" value="P-loop_NTPase"/>
</dbReference>
<evidence type="ECO:0000256" key="1">
    <source>
        <dbReference type="ARBA" id="ARBA00009922"/>
    </source>
</evidence>
<comment type="catalytic activity">
    <reaction evidence="8">
        <text>Couples ATP hydrolysis with the unwinding of duplex DNA by translocating in the 3'-5' direction.</text>
        <dbReference type="EC" id="5.6.2.4"/>
    </reaction>
</comment>
<evidence type="ECO:0000259" key="12">
    <source>
        <dbReference type="PROSITE" id="PS51198"/>
    </source>
</evidence>
<dbReference type="EMBL" id="MHCS01000018">
    <property type="protein sequence ID" value="OGY26592.1"/>
    <property type="molecule type" value="Genomic_DNA"/>
</dbReference>
<dbReference type="Gene3D" id="1.10.486.10">
    <property type="entry name" value="PCRA, domain 4"/>
    <property type="match status" value="2"/>
</dbReference>
<dbReference type="Pfam" id="PF00580">
    <property type="entry name" value="UvrD-helicase"/>
    <property type="match status" value="1"/>
</dbReference>
<dbReference type="GO" id="GO:0000725">
    <property type="term" value="P:recombinational repair"/>
    <property type="evidence" value="ECO:0007669"/>
    <property type="project" value="TreeGrafter"/>
</dbReference>
<dbReference type="Gene3D" id="3.40.50.300">
    <property type="entry name" value="P-loop containing nucleotide triphosphate hydrolases"/>
    <property type="match status" value="3"/>
</dbReference>
<dbReference type="GO" id="GO:0043138">
    <property type="term" value="F:3'-5' DNA helicase activity"/>
    <property type="evidence" value="ECO:0007669"/>
    <property type="project" value="UniProtKB-EC"/>
</dbReference>
<evidence type="ECO:0000256" key="5">
    <source>
        <dbReference type="ARBA" id="ARBA00022840"/>
    </source>
</evidence>
<accession>A0A1G1WFV7</accession>
<comment type="similarity">
    <text evidence="1">Belongs to the helicase family. UvrD subfamily.</text>
</comment>
<evidence type="ECO:0000256" key="11">
    <source>
        <dbReference type="PROSITE-ProRule" id="PRU00560"/>
    </source>
</evidence>
<reference evidence="14 15" key="1">
    <citation type="journal article" date="2016" name="Nat. Commun.">
        <title>Thousands of microbial genomes shed light on interconnected biogeochemical processes in an aquifer system.</title>
        <authorList>
            <person name="Anantharaman K."/>
            <person name="Brown C.T."/>
            <person name="Hug L.A."/>
            <person name="Sharon I."/>
            <person name="Castelle C.J."/>
            <person name="Probst A.J."/>
            <person name="Thomas B.C."/>
            <person name="Singh A."/>
            <person name="Wilkins M.J."/>
            <person name="Karaoz U."/>
            <person name="Brodie E.L."/>
            <person name="Williams K.H."/>
            <person name="Hubbard S.S."/>
            <person name="Banfield J.F."/>
        </authorList>
    </citation>
    <scope>NUCLEOTIDE SEQUENCE [LARGE SCALE GENOMIC DNA]</scope>
</reference>
<comment type="caution">
    <text evidence="14">The sequence shown here is derived from an EMBL/GenBank/DDBJ whole genome shotgun (WGS) entry which is preliminary data.</text>
</comment>
<evidence type="ECO:0000256" key="2">
    <source>
        <dbReference type="ARBA" id="ARBA00022741"/>
    </source>
</evidence>
<keyword evidence="7" id="KW-0413">Isomerase</keyword>
<dbReference type="EC" id="5.6.2.4" evidence="9"/>
<dbReference type="PROSITE" id="PS51198">
    <property type="entry name" value="UVRD_HELICASE_ATP_BIND"/>
    <property type="match status" value="1"/>
</dbReference>
<evidence type="ECO:0000256" key="9">
    <source>
        <dbReference type="ARBA" id="ARBA00034808"/>
    </source>
</evidence>
<keyword evidence="3 11" id="KW-0378">Hydrolase</keyword>
<dbReference type="InterPro" id="IPR014017">
    <property type="entry name" value="DNA_helicase_UvrD-like_C"/>
</dbReference>
<proteinExistence type="inferred from homology"/>
<comment type="catalytic activity">
    <reaction evidence="10">
        <text>ATP + H2O = ADP + phosphate + H(+)</text>
        <dbReference type="Rhea" id="RHEA:13065"/>
        <dbReference type="ChEBI" id="CHEBI:15377"/>
        <dbReference type="ChEBI" id="CHEBI:15378"/>
        <dbReference type="ChEBI" id="CHEBI:30616"/>
        <dbReference type="ChEBI" id="CHEBI:43474"/>
        <dbReference type="ChEBI" id="CHEBI:456216"/>
        <dbReference type="EC" id="5.6.2.4"/>
    </reaction>
</comment>
<dbReference type="PANTHER" id="PTHR11070:SF2">
    <property type="entry name" value="ATP-DEPENDENT DNA HELICASE SRS2"/>
    <property type="match status" value="1"/>
</dbReference>
<protein>
    <recommendedName>
        <fullName evidence="9">DNA 3'-5' helicase</fullName>
        <ecNumber evidence="9">5.6.2.4</ecNumber>
    </recommendedName>
</protein>
<feature type="domain" description="UvrD-like helicase ATP-binding" evidence="12">
    <location>
        <begin position="5"/>
        <end position="285"/>
    </location>
</feature>
<dbReference type="GO" id="GO:0003677">
    <property type="term" value="F:DNA binding"/>
    <property type="evidence" value="ECO:0007669"/>
    <property type="project" value="UniProtKB-KW"/>
</dbReference>
<dbReference type="PROSITE" id="PS51217">
    <property type="entry name" value="UVRD_HELICASE_CTER"/>
    <property type="match status" value="1"/>
</dbReference>
<feature type="binding site" evidence="11">
    <location>
        <begin position="26"/>
        <end position="33"/>
    </location>
    <ligand>
        <name>ATP</name>
        <dbReference type="ChEBI" id="CHEBI:30616"/>
    </ligand>
</feature>